<dbReference type="GO" id="GO:0008194">
    <property type="term" value="F:UDP-glycosyltransferase activity"/>
    <property type="evidence" value="ECO:0007669"/>
    <property type="project" value="InterPro"/>
</dbReference>
<dbReference type="AlphaFoldDB" id="A0A482WDS0"/>
<evidence type="ECO:0000256" key="2">
    <source>
        <dbReference type="ARBA" id="ARBA00022676"/>
    </source>
</evidence>
<comment type="caution">
    <text evidence="5">The sequence shown here is derived from an EMBL/GenBank/DDBJ whole genome shotgun (WGS) entry which is preliminary data.</text>
</comment>
<dbReference type="Pfam" id="PF00201">
    <property type="entry name" value="UDPGT"/>
    <property type="match status" value="2"/>
</dbReference>
<dbReference type="PROSITE" id="PS00375">
    <property type="entry name" value="UDPGT"/>
    <property type="match status" value="2"/>
</dbReference>
<keyword evidence="2" id="KW-0328">Glycosyltransferase</keyword>
<accession>A0A482WDS0</accession>
<feature type="transmembrane region" description="Helical" evidence="4">
    <location>
        <begin position="908"/>
        <end position="931"/>
    </location>
</feature>
<dbReference type="InterPro" id="IPR050271">
    <property type="entry name" value="UDP-glycosyltransferase"/>
</dbReference>
<dbReference type="EMBL" id="QDEB01004848">
    <property type="protein sequence ID" value="RZC42789.1"/>
    <property type="molecule type" value="Genomic_DNA"/>
</dbReference>
<dbReference type="FunFam" id="3.40.50.2000:FF:000050">
    <property type="entry name" value="UDP-glucuronosyltransferase"/>
    <property type="match status" value="2"/>
</dbReference>
<dbReference type="OrthoDB" id="5835829at2759"/>
<evidence type="ECO:0000256" key="4">
    <source>
        <dbReference type="SAM" id="Phobius"/>
    </source>
</evidence>
<dbReference type="PANTHER" id="PTHR48043:SF159">
    <property type="entry name" value="EG:EG0003.4 PROTEIN-RELATED"/>
    <property type="match status" value="1"/>
</dbReference>
<keyword evidence="4" id="KW-0812">Transmembrane</keyword>
<evidence type="ECO:0000256" key="3">
    <source>
        <dbReference type="ARBA" id="ARBA00022679"/>
    </source>
</evidence>
<evidence type="ECO:0000313" key="5">
    <source>
        <dbReference type="EMBL" id="RZC42789.1"/>
    </source>
</evidence>
<evidence type="ECO:0000313" key="6">
    <source>
        <dbReference type="Proteomes" id="UP000292052"/>
    </source>
</evidence>
<dbReference type="STRING" id="1661398.A0A482WDS0"/>
<name>A0A482WDS0_ASBVE</name>
<dbReference type="InterPro" id="IPR002213">
    <property type="entry name" value="UDP_glucos_trans"/>
</dbReference>
<dbReference type="CDD" id="cd03784">
    <property type="entry name" value="GT1_Gtf-like"/>
    <property type="match status" value="2"/>
</dbReference>
<organism evidence="5 6">
    <name type="scientific">Asbolus verrucosus</name>
    <name type="common">Desert ironclad beetle</name>
    <dbReference type="NCBI Taxonomy" id="1661398"/>
    <lineage>
        <taxon>Eukaryota</taxon>
        <taxon>Metazoa</taxon>
        <taxon>Ecdysozoa</taxon>
        <taxon>Arthropoda</taxon>
        <taxon>Hexapoda</taxon>
        <taxon>Insecta</taxon>
        <taxon>Pterygota</taxon>
        <taxon>Neoptera</taxon>
        <taxon>Endopterygota</taxon>
        <taxon>Coleoptera</taxon>
        <taxon>Polyphaga</taxon>
        <taxon>Cucujiformia</taxon>
        <taxon>Tenebrionidae</taxon>
        <taxon>Pimeliinae</taxon>
        <taxon>Asbolus</taxon>
    </lineage>
</organism>
<reference evidence="5 6" key="1">
    <citation type="submission" date="2017-03" db="EMBL/GenBank/DDBJ databases">
        <title>Genome of the blue death feigning beetle - Asbolus verrucosus.</title>
        <authorList>
            <person name="Rider S.D."/>
        </authorList>
    </citation>
    <scope>NUCLEOTIDE SEQUENCE [LARGE SCALE GENOMIC DNA]</scope>
    <source>
        <strain evidence="5">Butters</strain>
        <tissue evidence="5">Head and leg muscle</tissue>
    </source>
</reference>
<dbReference type="Gene3D" id="3.40.50.2000">
    <property type="entry name" value="Glycogen Phosphorylase B"/>
    <property type="match status" value="3"/>
</dbReference>
<dbReference type="SUPFAM" id="SSF53756">
    <property type="entry name" value="UDP-Glycosyltransferase/glycogen phosphorylase"/>
    <property type="match status" value="2"/>
</dbReference>
<dbReference type="PANTHER" id="PTHR48043">
    <property type="entry name" value="EG:EG0003.4 PROTEIN-RELATED"/>
    <property type="match status" value="1"/>
</dbReference>
<evidence type="ECO:0000256" key="1">
    <source>
        <dbReference type="ARBA" id="ARBA00009995"/>
    </source>
</evidence>
<keyword evidence="3 5" id="KW-0808">Transferase</keyword>
<sequence>MFPMISRQLVYQAIWRELSLKGHHVTVVTPDPLNDPTLVNLTEINVSYTYDFLKTNKIERIMSKSANLNKIFHFMDLIAESELNNTQFKDLIADQNKKFDLILIEYFHPVMFGLAGRFEAPIIGVSSLGVLTSGHDVIGNPIHPVLYPDYILGLNAGQLTIWQKIKSVLFNFWSRFYHHYILVPRADKLARKYFGNGIPYVGDLERNMSMLFLNVNPLMYSPRPNVPMIVEMGQMHIKPVKPLPADLKKVLDEAKKGVIYFSLGSNVKSVNIDEKLRNTIIEVLAELPYTVLWKWESDHLPGKPDNVVIRKWLPQQDVLAHPNIKAFLTQGGLQSVEEAISSGVPLIGMPFMCDQHANVHKLVELGIAIGVEPASVTKDELKNAITEVVENSKYRNKVREVREILYDKPMTGLEKAVWWSEYVIRHKGARHLRSPTADISWFHYLFFLIFDSYVYSANILGVFMFPSLSHQIVYQPIWRELSLRGHQVTVVTPDPLNDPTLVNLTEISVRYTYDFLKTNKIEEIMSKDKNVFQSINNIFRFMDLIAESELNSTQIQDLIADQSKKFDLILVECFHPVVYAFAGRFKAPIIGVSSLGVPSSIHDVVGNPAHPLLYPDFSFGTNIGQLKMWQKIISVLIYIWCRVHHHNFLVPRSDKMARKYFGNDIPYVGDLEQNMSMLFLNVNPLMYPPRPNVPMIVEMGLMHINPVKPLPTELKKMLDDSKEGVIYFSLGSNVKSVNIEEKLRNTIIEALAELPYKVLWKWESNQLPGKPDNVIIRKWLPQQDILAHRNIKAFVTQGGLQSIEEAISREVPLIGMPFMGDQPLNIQKLVEAGIAVAVDPVSVTKDELKNAIIEVAENSKYRNKIKEVRDILYDRPMTGLEKAIWWSEYVIRHKGAKHLRSSTADISWFHYLLLDVVLVVISISIIIIYLCY</sequence>
<keyword evidence="6" id="KW-1185">Reference proteome</keyword>
<keyword evidence="4" id="KW-0472">Membrane</keyword>
<keyword evidence="4" id="KW-1133">Transmembrane helix</keyword>
<dbReference type="Proteomes" id="UP000292052">
    <property type="component" value="Unassembled WGS sequence"/>
</dbReference>
<feature type="non-terminal residue" evidence="5">
    <location>
        <position position="932"/>
    </location>
</feature>
<comment type="similarity">
    <text evidence="1">Belongs to the UDP-glycosyltransferase family.</text>
</comment>
<proteinExistence type="inferred from homology"/>
<protein>
    <submittedName>
        <fullName evidence="5">UDP-glucuronosyltransferase 2B9</fullName>
    </submittedName>
</protein>
<dbReference type="InterPro" id="IPR035595">
    <property type="entry name" value="UDP_glycos_trans_CS"/>
</dbReference>
<gene>
    <name evidence="5" type="ORF">BDFB_008820</name>
</gene>